<dbReference type="RefSeq" id="WP_046230197.1">
    <property type="nucleotide sequence ID" value="NZ_FONN01000002.1"/>
</dbReference>
<evidence type="ECO:0000313" key="2">
    <source>
        <dbReference type="Proteomes" id="UP000183410"/>
    </source>
</evidence>
<organism evidence="1 2">
    <name type="scientific">Paenibacillus algorifonticola</name>
    <dbReference type="NCBI Taxonomy" id="684063"/>
    <lineage>
        <taxon>Bacteria</taxon>
        <taxon>Bacillati</taxon>
        <taxon>Bacillota</taxon>
        <taxon>Bacilli</taxon>
        <taxon>Bacillales</taxon>
        <taxon>Paenibacillaceae</taxon>
        <taxon>Paenibacillus</taxon>
    </lineage>
</organism>
<protein>
    <submittedName>
        <fullName evidence="1">Uncharacterized protein</fullName>
    </submittedName>
</protein>
<dbReference type="AlphaFoldDB" id="A0A1I2AG17"/>
<sequence>MHVADFESIMISRFIKSKKEWSGRGAIKTTFNLHTSTATLIYEAEFTSFEQYLLDLLGRANKFDFFLEDVTAVMKNDFDPVFESMYPGLKIEEMTSEVEGEHCRNQIVTIRFNKNLRQLVVNDQIDMRQVLA</sequence>
<dbReference type="Proteomes" id="UP000183410">
    <property type="component" value="Unassembled WGS sequence"/>
</dbReference>
<name>A0A1I2AG17_9BACL</name>
<reference evidence="2" key="1">
    <citation type="submission" date="2016-10" db="EMBL/GenBank/DDBJ databases">
        <authorList>
            <person name="Varghese N."/>
            <person name="Submissions S."/>
        </authorList>
    </citation>
    <scope>NUCLEOTIDE SEQUENCE [LARGE SCALE GENOMIC DNA]</scope>
    <source>
        <strain evidence="2">CGMCC 1.10223</strain>
    </source>
</reference>
<evidence type="ECO:0000313" key="1">
    <source>
        <dbReference type="EMBL" id="SFE42954.1"/>
    </source>
</evidence>
<accession>A0A1I2AG17</accession>
<proteinExistence type="predicted"/>
<dbReference type="EMBL" id="FONN01000002">
    <property type="protein sequence ID" value="SFE42954.1"/>
    <property type="molecule type" value="Genomic_DNA"/>
</dbReference>
<keyword evidence="2" id="KW-1185">Reference proteome</keyword>
<gene>
    <name evidence="1" type="ORF">SAMN04487969_102476</name>
</gene>